<keyword evidence="2" id="KW-0378">Hydrolase</keyword>
<evidence type="ECO:0000256" key="1">
    <source>
        <dbReference type="ARBA" id="ARBA00022741"/>
    </source>
</evidence>
<evidence type="ECO:0000256" key="5">
    <source>
        <dbReference type="SAM" id="MobiDB-lite"/>
    </source>
</evidence>
<feature type="non-terminal residue" evidence="8">
    <location>
        <position position="1"/>
    </location>
</feature>
<dbReference type="GO" id="GO:0003724">
    <property type="term" value="F:RNA helicase activity"/>
    <property type="evidence" value="ECO:0007669"/>
    <property type="project" value="TreeGrafter"/>
</dbReference>
<dbReference type="InterPro" id="IPR014001">
    <property type="entry name" value="Helicase_ATP-bd"/>
</dbReference>
<name>Q00GM9_KARBR</name>
<dbReference type="InterPro" id="IPR050547">
    <property type="entry name" value="DEAD_box_RNA_helicases"/>
</dbReference>
<dbReference type="PROSITE" id="PS51192">
    <property type="entry name" value="HELICASE_ATP_BIND_1"/>
    <property type="match status" value="1"/>
</dbReference>
<feature type="domain" description="Helicase ATP-binding" evidence="7">
    <location>
        <begin position="154"/>
        <end position="216"/>
    </location>
</feature>
<dbReference type="InterPro" id="IPR011545">
    <property type="entry name" value="DEAD/DEAH_box_helicase_dom"/>
</dbReference>
<evidence type="ECO:0000256" key="4">
    <source>
        <dbReference type="ARBA" id="ARBA00022840"/>
    </source>
</evidence>
<evidence type="ECO:0000259" key="7">
    <source>
        <dbReference type="PROSITE" id="PS51192"/>
    </source>
</evidence>
<dbReference type="GO" id="GO:0003723">
    <property type="term" value="F:RNA binding"/>
    <property type="evidence" value="ECO:0007669"/>
    <property type="project" value="TreeGrafter"/>
</dbReference>
<feature type="region of interest" description="Disordered" evidence="5">
    <location>
        <begin position="88"/>
        <end position="112"/>
    </location>
</feature>
<dbReference type="Pfam" id="PF00270">
    <property type="entry name" value="DEAD"/>
    <property type="match status" value="1"/>
</dbReference>
<reference evidence="8" key="1">
    <citation type="journal article" date="2006" name="Mol. Biol. Evol.">
        <title>Chimeric plastid proteome in the Florida 'red tide' dinoflagellate Karenia brevis.</title>
        <authorList>
            <person name="Nosenko T."/>
            <person name="Lidie K.L."/>
            <person name="Van Dolah F.M."/>
            <person name="Lindquist E."/>
            <person name="Cheng J.F."/>
            <person name="Bhattacharya D."/>
        </authorList>
    </citation>
    <scope>NUCLEOTIDE SEQUENCE</scope>
    <source>
        <strain evidence="8">Wilson</strain>
    </source>
</reference>
<dbReference type="InterPro" id="IPR027417">
    <property type="entry name" value="P-loop_NTPase"/>
</dbReference>
<dbReference type="GO" id="GO:0016787">
    <property type="term" value="F:hydrolase activity"/>
    <property type="evidence" value="ECO:0007669"/>
    <property type="project" value="UniProtKB-KW"/>
</dbReference>
<dbReference type="EMBL" id="DQ531579">
    <property type="protein sequence ID" value="ABF73006.1"/>
    <property type="molecule type" value="mRNA"/>
</dbReference>
<keyword evidence="6" id="KW-0732">Signal</keyword>
<accession>Q00GM9</accession>
<dbReference type="AlphaFoldDB" id="Q00GM9"/>
<dbReference type="Gene3D" id="3.40.50.300">
    <property type="entry name" value="P-loop containing nucleotide triphosphate hydrolases"/>
    <property type="match status" value="1"/>
</dbReference>
<dbReference type="GO" id="GO:0005524">
    <property type="term" value="F:ATP binding"/>
    <property type="evidence" value="ECO:0007669"/>
    <property type="project" value="UniProtKB-KW"/>
</dbReference>
<keyword evidence="3 8" id="KW-0347">Helicase</keyword>
<keyword evidence="4" id="KW-0067">ATP-binding</keyword>
<proteinExistence type="evidence at transcript level"/>
<organism evidence="8">
    <name type="scientific">Karenia brevis</name>
    <name type="common">Red tide dinoflagellate</name>
    <name type="synonym">Gymnodinium breve</name>
    <dbReference type="NCBI Taxonomy" id="156230"/>
    <lineage>
        <taxon>Eukaryota</taxon>
        <taxon>Sar</taxon>
        <taxon>Alveolata</taxon>
        <taxon>Dinophyceae</taxon>
        <taxon>Gymnodiniales</taxon>
        <taxon>Kareniaceae</taxon>
        <taxon>Karenia</taxon>
    </lineage>
</organism>
<evidence type="ECO:0000313" key="8">
    <source>
        <dbReference type="EMBL" id="ABF73006.1"/>
    </source>
</evidence>
<evidence type="ECO:0000256" key="2">
    <source>
        <dbReference type="ARBA" id="ARBA00022801"/>
    </source>
</evidence>
<feature type="signal peptide" evidence="6">
    <location>
        <begin position="1"/>
        <end position="19"/>
    </location>
</feature>
<feature type="chain" id="PRO_5004161975" evidence="6">
    <location>
        <begin position="20"/>
        <end position="216"/>
    </location>
</feature>
<dbReference type="PANTHER" id="PTHR47963:SF10">
    <property type="entry name" value="ATP-DEPENDENT RNA HELICASE DDX6_DHH1"/>
    <property type="match status" value="1"/>
</dbReference>
<feature type="non-terminal residue" evidence="8">
    <location>
        <position position="216"/>
    </location>
</feature>
<evidence type="ECO:0000256" key="3">
    <source>
        <dbReference type="ARBA" id="ARBA00022806"/>
    </source>
</evidence>
<dbReference type="PANTHER" id="PTHR47963">
    <property type="entry name" value="DEAD-BOX ATP-DEPENDENT RNA HELICASE 47, MITOCHONDRIAL"/>
    <property type="match status" value="1"/>
</dbReference>
<protein>
    <submittedName>
        <fullName evidence="8">Plastid RNA helicase VDL protein</fullName>
    </submittedName>
</protein>
<gene>
    <name evidence="8" type="primary">VDL</name>
</gene>
<keyword evidence="1" id="KW-0547">Nucleotide-binding</keyword>
<dbReference type="SUPFAM" id="SSF52540">
    <property type="entry name" value="P-loop containing nucleoside triphosphate hydrolases"/>
    <property type="match status" value="1"/>
</dbReference>
<sequence>MSPFAFIVACLAHAGYGRAAHRTRWMQEWQSTRQTAQSVAVRTLGRLLLALDRPTAGWQVCCNTAAKNPTARGSCVCFPAPVLMTENDEVASGSSPTLTLERSPESEAADRLPASLRNSDTFAELFADKLPTWLIERAAELGYSTPTPVQTEAIDVLIDGRDAIVQAKTGSGKTLAYMLPLLAALKAKPAVQAIVVLPTAELAAQVALVARSLASA</sequence>
<evidence type="ECO:0000256" key="6">
    <source>
        <dbReference type="SAM" id="SignalP"/>
    </source>
</evidence>